<dbReference type="Proteomes" id="UP001497623">
    <property type="component" value="Unassembled WGS sequence"/>
</dbReference>
<feature type="compositionally biased region" description="Basic and acidic residues" evidence="1">
    <location>
        <begin position="57"/>
        <end position="66"/>
    </location>
</feature>
<protein>
    <submittedName>
        <fullName evidence="3">Uncharacterized protein</fullName>
    </submittedName>
</protein>
<organism evidence="3 4">
    <name type="scientific">Meganyctiphanes norvegica</name>
    <name type="common">Northern krill</name>
    <name type="synonym">Thysanopoda norvegica</name>
    <dbReference type="NCBI Taxonomy" id="48144"/>
    <lineage>
        <taxon>Eukaryota</taxon>
        <taxon>Metazoa</taxon>
        <taxon>Ecdysozoa</taxon>
        <taxon>Arthropoda</taxon>
        <taxon>Crustacea</taxon>
        <taxon>Multicrustacea</taxon>
        <taxon>Malacostraca</taxon>
        <taxon>Eumalacostraca</taxon>
        <taxon>Eucarida</taxon>
        <taxon>Euphausiacea</taxon>
        <taxon>Euphausiidae</taxon>
        <taxon>Meganyctiphanes</taxon>
    </lineage>
</organism>
<gene>
    <name evidence="3" type="ORF">MNOR_LOCUS1996</name>
</gene>
<evidence type="ECO:0000313" key="4">
    <source>
        <dbReference type="Proteomes" id="UP001497623"/>
    </source>
</evidence>
<feature type="transmembrane region" description="Helical" evidence="2">
    <location>
        <begin position="37"/>
        <end position="56"/>
    </location>
</feature>
<feature type="non-terminal residue" evidence="3">
    <location>
        <position position="1"/>
    </location>
</feature>
<evidence type="ECO:0000256" key="1">
    <source>
        <dbReference type="SAM" id="MobiDB-lite"/>
    </source>
</evidence>
<accession>A0AAV2PNH2</accession>
<name>A0AAV2PNH2_MEGNR</name>
<keyword evidence="2" id="KW-0812">Transmembrane</keyword>
<keyword evidence="4" id="KW-1185">Reference proteome</keyword>
<feature type="region of interest" description="Disordered" evidence="1">
    <location>
        <begin position="57"/>
        <end position="99"/>
    </location>
</feature>
<evidence type="ECO:0000256" key="2">
    <source>
        <dbReference type="SAM" id="Phobius"/>
    </source>
</evidence>
<proteinExistence type="predicted"/>
<keyword evidence="2" id="KW-1133">Transmembrane helix</keyword>
<dbReference type="AlphaFoldDB" id="A0AAV2PNH2"/>
<reference evidence="3 4" key="1">
    <citation type="submission" date="2024-05" db="EMBL/GenBank/DDBJ databases">
        <authorList>
            <person name="Wallberg A."/>
        </authorList>
    </citation>
    <scope>NUCLEOTIDE SEQUENCE [LARGE SCALE GENOMIC DNA]</scope>
</reference>
<keyword evidence="2" id="KW-0472">Membrane</keyword>
<sequence length="122" mass="13472">VIFVEKVIRDTSLQAHRGQGYLHLIGKGSIIRFTMKFWHMVLLGLVALGMTVTAHGDRHEAEHQPDYEVESEPEGTPESEPEPEPEITSEPEAEPHSIGSSLAATSVISLIVPLEIGAFYQR</sequence>
<comment type="caution">
    <text evidence="3">The sequence shown here is derived from an EMBL/GenBank/DDBJ whole genome shotgun (WGS) entry which is preliminary data.</text>
</comment>
<feature type="transmembrane region" description="Helical" evidence="2">
    <location>
        <begin position="98"/>
        <end position="120"/>
    </location>
</feature>
<evidence type="ECO:0000313" key="3">
    <source>
        <dbReference type="EMBL" id="CAL4061246.1"/>
    </source>
</evidence>
<feature type="compositionally biased region" description="Acidic residues" evidence="1">
    <location>
        <begin position="67"/>
        <end position="92"/>
    </location>
</feature>
<dbReference type="EMBL" id="CAXKWB010000568">
    <property type="protein sequence ID" value="CAL4061246.1"/>
    <property type="molecule type" value="Genomic_DNA"/>
</dbReference>